<evidence type="ECO:0000313" key="2">
    <source>
        <dbReference type="Proteomes" id="UP000075840"/>
    </source>
</evidence>
<accession>A0A182IG83</accession>
<name>A0A182IG83_ANOAR</name>
<reference evidence="1" key="1">
    <citation type="submission" date="2022-08" db="UniProtKB">
        <authorList>
            <consortium name="EnsemblMetazoa"/>
        </authorList>
    </citation>
    <scope>IDENTIFICATION</scope>
    <source>
        <strain evidence="1">Dongola</strain>
    </source>
</reference>
<organism evidence="1 2">
    <name type="scientific">Anopheles arabiensis</name>
    <name type="common">Mosquito</name>
    <dbReference type="NCBI Taxonomy" id="7173"/>
    <lineage>
        <taxon>Eukaryota</taxon>
        <taxon>Metazoa</taxon>
        <taxon>Ecdysozoa</taxon>
        <taxon>Arthropoda</taxon>
        <taxon>Hexapoda</taxon>
        <taxon>Insecta</taxon>
        <taxon>Pterygota</taxon>
        <taxon>Neoptera</taxon>
        <taxon>Endopterygota</taxon>
        <taxon>Diptera</taxon>
        <taxon>Nematocera</taxon>
        <taxon>Culicoidea</taxon>
        <taxon>Culicidae</taxon>
        <taxon>Anophelinae</taxon>
        <taxon>Anopheles</taxon>
    </lineage>
</organism>
<dbReference type="EMBL" id="APCN01001491">
    <property type="status" value="NOT_ANNOTATED_CDS"/>
    <property type="molecule type" value="Genomic_DNA"/>
</dbReference>
<sequence length="60" mass="6625">SSRTRPCFGADFSHVAPKVPVLVSRAALQRLSGPLQEEESKNRFKKYPTSRACLCVCVCV</sequence>
<dbReference type="VEuPathDB" id="VectorBase:AARA014483"/>
<dbReference type="AlphaFoldDB" id="A0A182IG83"/>
<evidence type="ECO:0000313" key="1">
    <source>
        <dbReference type="EnsemblMetazoa" id="AARA014483-PA"/>
    </source>
</evidence>
<proteinExistence type="predicted"/>
<keyword evidence="2" id="KW-1185">Reference proteome</keyword>
<protein>
    <submittedName>
        <fullName evidence="1">Uncharacterized protein</fullName>
    </submittedName>
</protein>
<dbReference type="Proteomes" id="UP000075840">
    <property type="component" value="Unassembled WGS sequence"/>
</dbReference>
<dbReference type="EnsemblMetazoa" id="AARA014483-RA">
    <property type="protein sequence ID" value="AARA014483-PA"/>
    <property type="gene ID" value="AARA014483"/>
</dbReference>